<keyword evidence="2" id="KW-0479">Metal-binding</keyword>
<reference evidence="9" key="1">
    <citation type="journal article" date="2014" name="Microb. Ecol.">
        <title>Phylogenetic and Functional Analysis of Gut Microbiota of a Fungus-Growing Higher Termite: Bacteroidetes from Higher Termites Are a Rich Source of beta-Glucosidase Genes.</title>
        <authorList>
            <person name="Zhang M."/>
            <person name="Liu N."/>
            <person name="Qian C."/>
            <person name="Wang Q."/>
            <person name="Wang Q."/>
            <person name="Long Y."/>
            <person name="Huang Y."/>
            <person name="Zhou Z."/>
            <person name="Yan X."/>
        </authorList>
    </citation>
    <scope>NUCLEOTIDE SEQUENCE</scope>
</reference>
<evidence type="ECO:0000256" key="4">
    <source>
        <dbReference type="ARBA" id="ARBA00022833"/>
    </source>
</evidence>
<dbReference type="EMBL" id="KJ095705">
    <property type="protein sequence ID" value="AIA99585.1"/>
    <property type="molecule type" value="Genomic_DNA"/>
</dbReference>
<feature type="chain" id="PRO_5001582440" description="Peptidase M48 domain-containing protein" evidence="7">
    <location>
        <begin position="23"/>
        <end position="263"/>
    </location>
</feature>
<dbReference type="InterPro" id="IPR051156">
    <property type="entry name" value="Mito/Outer_Membr_Metalloprot"/>
</dbReference>
<dbReference type="GO" id="GO:0004222">
    <property type="term" value="F:metalloendopeptidase activity"/>
    <property type="evidence" value="ECO:0007669"/>
    <property type="project" value="InterPro"/>
</dbReference>
<evidence type="ECO:0000313" key="9">
    <source>
        <dbReference type="EMBL" id="AIA99585.1"/>
    </source>
</evidence>
<keyword evidence="7" id="KW-0732">Signal</keyword>
<evidence type="ECO:0000256" key="2">
    <source>
        <dbReference type="ARBA" id="ARBA00022723"/>
    </source>
</evidence>
<dbReference type="PANTHER" id="PTHR22726">
    <property type="entry name" value="METALLOENDOPEPTIDASE OMA1"/>
    <property type="match status" value="1"/>
</dbReference>
<evidence type="ECO:0000259" key="8">
    <source>
        <dbReference type="Pfam" id="PF01435"/>
    </source>
</evidence>
<organism evidence="9">
    <name type="scientific">uncultured bacterium contig00023(2014)</name>
    <dbReference type="NCBI Taxonomy" id="1465628"/>
    <lineage>
        <taxon>Bacteria</taxon>
        <taxon>environmental samples</taxon>
    </lineage>
</organism>
<dbReference type="Pfam" id="PF01435">
    <property type="entry name" value="Peptidase_M48"/>
    <property type="match status" value="1"/>
</dbReference>
<dbReference type="GO" id="GO:0046872">
    <property type="term" value="F:metal ion binding"/>
    <property type="evidence" value="ECO:0007669"/>
    <property type="project" value="UniProtKB-KW"/>
</dbReference>
<evidence type="ECO:0000256" key="6">
    <source>
        <dbReference type="RuleBase" id="RU003983"/>
    </source>
</evidence>
<sequence>MRIVTACVSAVLAVLTMTGCSALKNVNTARALQAGVTALSAASITDAQVMEMSRQSMVQTDAQNTIAPAGSPYTQRLARLTSGLTHYGGLDLNFKVYLTPDVNAFASGDGSVRVFSGLMDVMDDDQLMAIIGHEIGHVAHRDTKDAMKNAYINAAAREAVGAVGGTIGQLSDSTLGDIAETYLGARYSQKQENEADDYGFGFTVDNKRDPYAMARSMETLMKLSGSSGSSGSGLLQAFSSHPDTAAREARMKAKADAYVAAGK</sequence>
<dbReference type="Gene3D" id="3.30.2010.10">
    <property type="entry name" value="Metalloproteases ('zincins'), catalytic domain"/>
    <property type="match status" value="1"/>
</dbReference>
<keyword evidence="4 6" id="KW-0862">Zinc</keyword>
<feature type="domain" description="Peptidase M48" evidence="8">
    <location>
        <begin position="97"/>
        <end position="252"/>
    </location>
</feature>
<dbReference type="GO" id="GO:0051603">
    <property type="term" value="P:proteolysis involved in protein catabolic process"/>
    <property type="evidence" value="ECO:0007669"/>
    <property type="project" value="TreeGrafter"/>
</dbReference>
<comment type="cofactor">
    <cofactor evidence="6">
        <name>Zn(2+)</name>
        <dbReference type="ChEBI" id="CHEBI:29105"/>
    </cofactor>
    <text evidence="6">Binds 1 zinc ion per subunit.</text>
</comment>
<comment type="similarity">
    <text evidence="6">Belongs to the peptidase M48 family.</text>
</comment>
<protein>
    <recommendedName>
        <fullName evidence="8">Peptidase M48 domain-containing protein</fullName>
    </recommendedName>
</protein>
<keyword evidence="3 6" id="KW-0378">Hydrolase</keyword>
<dbReference type="CDD" id="cd07334">
    <property type="entry name" value="M48C_loiP_like"/>
    <property type="match status" value="1"/>
</dbReference>
<dbReference type="InterPro" id="IPR001915">
    <property type="entry name" value="Peptidase_M48"/>
</dbReference>
<evidence type="ECO:0000256" key="5">
    <source>
        <dbReference type="ARBA" id="ARBA00023049"/>
    </source>
</evidence>
<keyword evidence="5 6" id="KW-0482">Metalloprotease</keyword>
<dbReference type="AlphaFoldDB" id="A0A060CSJ9"/>
<evidence type="ECO:0000256" key="3">
    <source>
        <dbReference type="ARBA" id="ARBA00022801"/>
    </source>
</evidence>
<dbReference type="PROSITE" id="PS51257">
    <property type="entry name" value="PROKAR_LIPOPROTEIN"/>
    <property type="match status" value="1"/>
</dbReference>
<proteinExistence type="inferred from homology"/>
<evidence type="ECO:0000256" key="1">
    <source>
        <dbReference type="ARBA" id="ARBA00022670"/>
    </source>
</evidence>
<feature type="signal peptide" evidence="7">
    <location>
        <begin position="1"/>
        <end position="22"/>
    </location>
</feature>
<name>A0A060CSJ9_9BACT</name>
<dbReference type="GO" id="GO:0016020">
    <property type="term" value="C:membrane"/>
    <property type="evidence" value="ECO:0007669"/>
    <property type="project" value="TreeGrafter"/>
</dbReference>
<dbReference type="PANTHER" id="PTHR22726:SF8">
    <property type="entry name" value="METALLOPROTEASE YCAL"/>
    <property type="match status" value="1"/>
</dbReference>
<keyword evidence="1 6" id="KW-0645">Protease</keyword>
<evidence type="ECO:0000256" key="7">
    <source>
        <dbReference type="SAM" id="SignalP"/>
    </source>
</evidence>
<accession>A0A060CSJ9</accession>